<name>A0A376GH81_9FLAO</name>
<proteinExistence type="predicted"/>
<evidence type="ECO:0000313" key="3">
    <source>
        <dbReference type="Proteomes" id="UP000254737"/>
    </source>
</evidence>
<sequence length="238" mass="27979">MSYIENENEFRQFMKEFGPKGKSSASNYISWLNFISEQGFEVNTNLKSNQEIISKLKSKENTRSIYKSKDAYSDFGSALNKYRKFIVADYLPILSDLESIEYEIISETEKEELRKARIGQGKYRKALISLWKKCSVTQFHKTELLIASHILPWHKSTNIQRLDKFNGLLLLPNYDKLFDKGLISFEDNGKIIVSYKILETEQSILGINKNDKLFNVNKENIKYLKQHREIYNETLYKK</sequence>
<dbReference type="Pfam" id="PF13391">
    <property type="entry name" value="HNH_2"/>
    <property type="match status" value="1"/>
</dbReference>
<protein>
    <recommendedName>
        <fullName evidence="1">HNH nuclease domain-containing protein</fullName>
    </recommendedName>
</protein>
<organism evidence="2 3">
    <name type="scientific">Empedobacter falsenii</name>
    <dbReference type="NCBI Taxonomy" id="343874"/>
    <lineage>
        <taxon>Bacteria</taxon>
        <taxon>Pseudomonadati</taxon>
        <taxon>Bacteroidota</taxon>
        <taxon>Flavobacteriia</taxon>
        <taxon>Flavobacteriales</taxon>
        <taxon>Weeksellaceae</taxon>
        <taxon>Empedobacter</taxon>
    </lineage>
</organism>
<dbReference type="EMBL" id="UFXS01000001">
    <property type="protein sequence ID" value="STD59310.1"/>
    <property type="molecule type" value="Genomic_DNA"/>
</dbReference>
<evidence type="ECO:0000259" key="1">
    <source>
        <dbReference type="Pfam" id="PF13391"/>
    </source>
</evidence>
<reference evidence="2 3" key="1">
    <citation type="submission" date="2018-06" db="EMBL/GenBank/DDBJ databases">
        <authorList>
            <consortium name="Pathogen Informatics"/>
            <person name="Doyle S."/>
        </authorList>
    </citation>
    <scope>NUCLEOTIDE SEQUENCE [LARGE SCALE GENOMIC DNA]</scope>
    <source>
        <strain evidence="2 3">NCTC13456</strain>
    </source>
</reference>
<dbReference type="RefSeq" id="WP_115001310.1">
    <property type="nucleotide sequence ID" value="NZ_UFXS01000001.1"/>
</dbReference>
<dbReference type="AlphaFoldDB" id="A0A376GH81"/>
<accession>A0A376GH81</accession>
<dbReference type="InterPro" id="IPR003615">
    <property type="entry name" value="HNH_nuc"/>
</dbReference>
<dbReference type="Proteomes" id="UP000254737">
    <property type="component" value="Unassembled WGS sequence"/>
</dbReference>
<feature type="domain" description="HNH nuclease" evidence="1">
    <location>
        <begin position="134"/>
        <end position="186"/>
    </location>
</feature>
<gene>
    <name evidence="2" type="ORF">NCTC13456_02950</name>
</gene>
<evidence type="ECO:0000313" key="2">
    <source>
        <dbReference type="EMBL" id="STD59310.1"/>
    </source>
</evidence>